<proteinExistence type="predicted"/>
<evidence type="ECO:0000256" key="1">
    <source>
        <dbReference type="SAM" id="MobiDB-lite"/>
    </source>
</evidence>
<gene>
    <name evidence="2" type="ordered locus">B005_4311</name>
</gene>
<reference evidence="3" key="2">
    <citation type="submission" date="2012-08" db="EMBL/GenBank/DDBJ databases">
        <title>Whole-genome sequence of Nocardiopsis alba strain ATCC BAA-2165 associated with honeybees.</title>
        <authorList>
            <person name="Qiao J."/>
            <person name="Chen L."/>
            <person name="Li Y."/>
            <person name="Wang J."/>
            <person name="Zhang W."/>
            <person name="Chen S."/>
        </authorList>
    </citation>
    <scope>NUCLEOTIDE SEQUENCE [LARGE SCALE GENOMIC DNA]</scope>
    <source>
        <strain evidence="3">ATCC BAA-2165 / BE74</strain>
    </source>
</reference>
<evidence type="ECO:0000313" key="2">
    <source>
        <dbReference type="EMBL" id="AFR10674.1"/>
    </source>
</evidence>
<dbReference type="HOGENOM" id="CLU_3045826_0_0_11"/>
<reference evidence="2 3" key="1">
    <citation type="journal article" date="2012" name="J. Bacteriol.">
        <title>Whole-Genome Sequence of Nocardiopsis alba Strain ATCC BAA-2165, Associated with Honeybees.</title>
        <authorList>
            <person name="Qiao J."/>
            <person name="Chen L."/>
            <person name="Li Y."/>
            <person name="Wang J."/>
            <person name="Zhang W."/>
            <person name="Chen S."/>
        </authorList>
    </citation>
    <scope>NUCLEOTIDE SEQUENCE [LARGE SCALE GENOMIC DNA]</scope>
    <source>
        <strain evidence="3">ATCC BAA-2165 / BE74</strain>
    </source>
</reference>
<dbReference type="KEGG" id="nal:B005_4311"/>
<feature type="region of interest" description="Disordered" evidence="1">
    <location>
        <begin position="22"/>
        <end position="54"/>
    </location>
</feature>
<name>J7LIC2_NOCAA</name>
<evidence type="ECO:0000313" key="3">
    <source>
        <dbReference type="Proteomes" id="UP000003779"/>
    </source>
</evidence>
<dbReference type="STRING" id="1205910.B005_4311"/>
<organism evidence="2 3">
    <name type="scientific">Nocardiopsis alba (strain ATCC BAA-2165 / BE74)</name>
    <dbReference type="NCBI Taxonomy" id="1205910"/>
    <lineage>
        <taxon>Bacteria</taxon>
        <taxon>Bacillati</taxon>
        <taxon>Actinomycetota</taxon>
        <taxon>Actinomycetes</taxon>
        <taxon>Streptosporangiales</taxon>
        <taxon>Nocardiopsidaceae</taxon>
        <taxon>Nocardiopsis</taxon>
    </lineage>
</organism>
<dbReference type="EMBL" id="CP003788">
    <property type="protein sequence ID" value="AFR10674.1"/>
    <property type="molecule type" value="Genomic_DNA"/>
</dbReference>
<dbReference type="Proteomes" id="UP000003779">
    <property type="component" value="Chromosome"/>
</dbReference>
<protein>
    <submittedName>
        <fullName evidence="2">Uncharacterized protein</fullName>
    </submittedName>
</protein>
<dbReference type="AlphaFoldDB" id="J7LIC2"/>
<sequence>MVNGILMRRFSNSATAASAVAFPDRAGPRSAVGPSPDPRSNGGSVFVSLPMAAP</sequence>
<accession>J7LIC2</accession>